<evidence type="ECO:0000256" key="12">
    <source>
        <dbReference type="ARBA" id="ARBA00031464"/>
    </source>
</evidence>
<evidence type="ECO:0000256" key="9">
    <source>
        <dbReference type="ARBA" id="ARBA00022840"/>
    </source>
</evidence>
<dbReference type="PANTHER" id="PTHR11055">
    <property type="entry name" value="BIFUNCTIONAL 3'-PHOSPHOADENOSINE 5'-PHOSPHOSULFATE SYNTHASE"/>
    <property type="match status" value="1"/>
</dbReference>
<evidence type="ECO:0000256" key="13">
    <source>
        <dbReference type="HAMAP-Rule" id="MF_00065"/>
    </source>
</evidence>
<dbReference type="PANTHER" id="PTHR11055:SF1">
    <property type="entry name" value="PAPS SYNTHETASE, ISOFORM D"/>
    <property type="match status" value="1"/>
</dbReference>
<name>A0A1T4L5Y1_9BACT</name>
<dbReference type="GO" id="GO:0070814">
    <property type="term" value="P:hydrogen sulfide biosynthetic process"/>
    <property type="evidence" value="ECO:0007669"/>
    <property type="project" value="UniProtKB-UniRule"/>
</dbReference>
<evidence type="ECO:0000256" key="2">
    <source>
        <dbReference type="ARBA" id="ARBA00002632"/>
    </source>
</evidence>
<comment type="similarity">
    <text evidence="4 13 14">Belongs to the APS kinase family.</text>
</comment>
<keyword evidence="8 13" id="KW-0418">Kinase</keyword>
<evidence type="ECO:0000256" key="4">
    <source>
        <dbReference type="ARBA" id="ARBA00007008"/>
    </source>
</evidence>
<feature type="domain" description="APS kinase" evidence="15">
    <location>
        <begin position="29"/>
        <end position="177"/>
    </location>
</feature>
<evidence type="ECO:0000256" key="3">
    <source>
        <dbReference type="ARBA" id="ARBA00004806"/>
    </source>
</evidence>
<dbReference type="GO" id="GO:0005524">
    <property type="term" value="F:ATP binding"/>
    <property type="evidence" value="ECO:0007669"/>
    <property type="project" value="UniProtKB-UniRule"/>
</dbReference>
<evidence type="ECO:0000256" key="6">
    <source>
        <dbReference type="ARBA" id="ARBA00022679"/>
    </source>
</evidence>
<evidence type="ECO:0000256" key="8">
    <source>
        <dbReference type="ARBA" id="ARBA00022777"/>
    </source>
</evidence>
<gene>
    <name evidence="13" type="primary">cysC</name>
    <name evidence="16" type="ORF">SAMN04488132_102314</name>
</gene>
<evidence type="ECO:0000256" key="10">
    <source>
        <dbReference type="ARBA" id="ARBA00029724"/>
    </source>
</evidence>
<evidence type="ECO:0000313" key="17">
    <source>
        <dbReference type="Proteomes" id="UP000190888"/>
    </source>
</evidence>
<dbReference type="GO" id="GO:0000103">
    <property type="term" value="P:sulfate assimilation"/>
    <property type="evidence" value="ECO:0007669"/>
    <property type="project" value="UniProtKB-UniRule"/>
</dbReference>
<sequence>MSKEKNSYLFTQHLSVTRQNRETHKGNKAFTLWFTGLSGAGKSTIASLLDKWLFDNGYHSYVLDGDNTRLGINSDLGFSKEDRTENIRRVAEMCRLFNDAGIITIASFISPFENDREKASAIIGKDSFYELFIDSPLETCRKRDTKGLYLLAEQGKITDFTGISSPYEKPEKPDLHLHTAEKSPEDSLIELITWLRQSSKLLK</sequence>
<evidence type="ECO:0000256" key="11">
    <source>
        <dbReference type="ARBA" id="ARBA00031393"/>
    </source>
</evidence>
<dbReference type="NCBIfam" id="TIGR00455">
    <property type="entry name" value="apsK"/>
    <property type="match status" value="1"/>
</dbReference>
<evidence type="ECO:0000256" key="1">
    <source>
        <dbReference type="ARBA" id="ARBA00001823"/>
    </source>
</evidence>
<evidence type="ECO:0000256" key="7">
    <source>
        <dbReference type="ARBA" id="ARBA00022741"/>
    </source>
</evidence>
<dbReference type="Proteomes" id="UP000190888">
    <property type="component" value="Unassembled WGS sequence"/>
</dbReference>
<dbReference type="InterPro" id="IPR002891">
    <property type="entry name" value="APS"/>
</dbReference>
<comment type="catalytic activity">
    <reaction evidence="1 13 14">
        <text>adenosine 5'-phosphosulfate + ATP = 3'-phosphoadenylyl sulfate + ADP + H(+)</text>
        <dbReference type="Rhea" id="RHEA:24152"/>
        <dbReference type="ChEBI" id="CHEBI:15378"/>
        <dbReference type="ChEBI" id="CHEBI:30616"/>
        <dbReference type="ChEBI" id="CHEBI:58243"/>
        <dbReference type="ChEBI" id="CHEBI:58339"/>
        <dbReference type="ChEBI" id="CHEBI:456216"/>
        <dbReference type="EC" id="2.7.1.25"/>
    </reaction>
</comment>
<dbReference type="UniPathway" id="UPA00140">
    <property type="reaction ID" value="UER00205"/>
</dbReference>
<dbReference type="Gene3D" id="3.40.50.300">
    <property type="entry name" value="P-loop containing nucleotide triphosphate hydrolases"/>
    <property type="match status" value="1"/>
</dbReference>
<evidence type="ECO:0000259" key="15">
    <source>
        <dbReference type="Pfam" id="PF01583"/>
    </source>
</evidence>
<feature type="active site" description="Phosphoserine intermediate" evidence="13">
    <location>
        <position position="110"/>
    </location>
</feature>
<dbReference type="EC" id="2.7.1.25" evidence="5 13"/>
<evidence type="ECO:0000313" key="16">
    <source>
        <dbReference type="EMBL" id="SJZ49951.1"/>
    </source>
</evidence>
<dbReference type="GO" id="GO:0004020">
    <property type="term" value="F:adenylylsulfate kinase activity"/>
    <property type="evidence" value="ECO:0007669"/>
    <property type="project" value="UniProtKB-UniRule"/>
</dbReference>
<dbReference type="STRING" id="413434.SAMN04488132_102314"/>
<dbReference type="EMBL" id="FUWH01000002">
    <property type="protein sequence ID" value="SJZ49951.1"/>
    <property type="molecule type" value="Genomic_DNA"/>
</dbReference>
<protein>
    <recommendedName>
        <fullName evidence="5 13">Adenylyl-sulfate kinase</fullName>
        <ecNumber evidence="5 13">2.7.1.25</ecNumber>
    </recommendedName>
    <alternativeName>
        <fullName evidence="11 13">APS kinase</fullName>
    </alternativeName>
    <alternativeName>
        <fullName evidence="12 13">ATP adenosine-5'-phosphosulfate 3'-phosphotransferase</fullName>
    </alternativeName>
    <alternativeName>
        <fullName evidence="10 13">Adenosine-5'-phosphosulfate kinase</fullName>
    </alternativeName>
</protein>
<dbReference type="NCBIfam" id="NF003013">
    <property type="entry name" value="PRK03846.1"/>
    <property type="match status" value="1"/>
</dbReference>
<dbReference type="CDD" id="cd02027">
    <property type="entry name" value="APSK"/>
    <property type="match status" value="1"/>
</dbReference>
<keyword evidence="7 13" id="KW-0547">Nucleotide-binding</keyword>
<dbReference type="HAMAP" id="MF_00065">
    <property type="entry name" value="Adenylyl_sulf_kinase"/>
    <property type="match status" value="1"/>
</dbReference>
<proteinExistence type="inferred from homology"/>
<comment type="function">
    <text evidence="2 13 14">Catalyzes the synthesis of activated sulfate.</text>
</comment>
<evidence type="ECO:0000256" key="5">
    <source>
        <dbReference type="ARBA" id="ARBA00012121"/>
    </source>
</evidence>
<evidence type="ECO:0000256" key="14">
    <source>
        <dbReference type="RuleBase" id="RU004347"/>
    </source>
</evidence>
<dbReference type="OrthoDB" id="9804504at2"/>
<dbReference type="InterPro" id="IPR059117">
    <property type="entry name" value="APS_kinase_dom"/>
</dbReference>
<comment type="pathway">
    <text evidence="3 13 14">Sulfur metabolism; hydrogen sulfide biosynthesis; sulfite from sulfate: step 2/3.</text>
</comment>
<dbReference type="InterPro" id="IPR027417">
    <property type="entry name" value="P-loop_NTPase"/>
</dbReference>
<keyword evidence="13" id="KW-0597">Phosphoprotein</keyword>
<feature type="binding site" evidence="13">
    <location>
        <begin position="36"/>
        <end position="43"/>
    </location>
    <ligand>
        <name>ATP</name>
        <dbReference type="ChEBI" id="CHEBI:30616"/>
    </ligand>
</feature>
<keyword evidence="9 13" id="KW-0067">ATP-binding</keyword>
<keyword evidence="17" id="KW-1185">Reference proteome</keyword>
<keyword evidence="6 13" id="KW-0808">Transferase</keyword>
<dbReference type="Pfam" id="PF01583">
    <property type="entry name" value="APS_kinase"/>
    <property type="match status" value="1"/>
</dbReference>
<dbReference type="RefSeq" id="WP_078830267.1">
    <property type="nucleotide sequence ID" value="NZ_FUWH01000002.1"/>
</dbReference>
<organism evidence="16 17">
    <name type="scientific">Sediminibacterium ginsengisoli</name>
    <dbReference type="NCBI Taxonomy" id="413434"/>
    <lineage>
        <taxon>Bacteria</taxon>
        <taxon>Pseudomonadati</taxon>
        <taxon>Bacteroidota</taxon>
        <taxon>Chitinophagia</taxon>
        <taxon>Chitinophagales</taxon>
        <taxon>Chitinophagaceae</taxon>
        <taxon>Sediminibacterium</taxon>
    </lineage>
</organism>
<reference evidence="16 17" key="1">
    <citation type="submission" date="2017-02" db="EMBL/GenBank/DDBJ databases">
        <authorList>
            <person name="Peterson S.W."/>
        </authorList>
    </citation>
    <scope>NUCLEOTIDE SEQUENCE [LARGE SCALE GENOMIC DNA]</scope>
    <source>
        <strain evidence="16 17">DSM 22335</strain>
    </source>
</reference>
<dbReference type="AlphaFoldDB" id="A0A1T4L5Y1"/>
<dbReference type="SUPFAM" id="SSF52540">
    <property type="entry name" value="P-loop containing nucleoside triphosphate hydrolases"/>
    <property type="match status" value="1"/>
</dbReference>
<accession>A0A1T4L5Y1</accession>